<dbReference type="InterPro" id="IPR032474">
    <property type="entry name" value="Argonaute_N"/>
</dbReference>
<dbReference type="Gene3D" id="3.30.420.10">
    <property type="entry name" value="Ribonuclease H-like superfamily/Ribonuclease H"/>
    <property type="match status" value="1"/>
</dbReference>
<evidence type="ECO:0000259" key="2">
    <source>
        <dbReference type="PROSITE" id="PS50821"/>
    </source>
</evidence>
<evidence type="ECO:0000313" key="5">
    <source>
        <dbReference type="Proteomes" id="UP001447188"/>
    </source>
</evidence>
<dbReference type="InterPro" id="IPR036085">
    <property type="entry name" value="PAZ_dom_sf"/>
</dbReference>
<dbReference type="InterPro" id="IPR012337">
    <property type="entry name" value="RNaseH-like_sf"/>
</dbReference>
<dbReference type="InterPro" id="IPR045246">
    <property type="entry name" value="Piwi_ago-like"/>
</dbReference>
<dbReference type="Gene3D" id="2.170.260.10">
    <property type="entry name" value="paz domain"/>
    <property type="match status" value="1"/>
</dbReference>
<dbReference type="SMART" id="SM00950">
    <property type="entry name" value="Piwi"/>
    <property type="match status" value="1"/>
</dbReference>
<dbReference type="InterPro" id="IPR003100">
    <property type="entry name" value="PAZ_dom"/>
</dbReference>
<dbReference type="SUPFAM" id="SSF53098">
    <property type="entry name" value="Ribonuclease H-like"/>
    <property type="match status" value="1"/>
</dbReference>
<protein>
    <recommendedName>
        <fullName evidence="6">Piwi-domain-containing protein</fullName>
    </recommendedName>
</protein>
<dbReference type="CDD" id="cd04657">
    <property type="entry name" value="Piwi_ago-like"/>
    <property type="match status" value="1"/>
</dbReference>
<evidence type="ECO:0000259" key="3">
    <source>
        <dbReference type="PROSITE" id="PS50822"/>
    </source>
</evidence>
<comment type="caution">
    <text evidence="4">The sequence shown here is derived from an EMBL/GenBank/DDBJ whole genome shotgun (WGS) entry which is preliminary data.</text>
</comment>
<dbReference type="Pfam" id="PF16488">
    <property type="entry name" value="ArgoL2"/>
    <property type="match status" value="1"/>
</dbReference>
<evidence type="ECO:0008006" key="6">
    <source>
        <dbReference type="Google" id="ProtNLM"/>
    </source>
</evidence>
<proteinExistence type="predicted"/>
<organism evidence="4 5">
    <name type="scientific">Discina gigas</name>
    <dbReference type="NCBI Taxonomy" id="1032678"/>
    <lineage>
        <taxon>Eukaryota</taxon>
        <taxon>Fungi</taxon>
        <taxon>Dikarya</taxon>
        <taxon>Ascomycota</taxon>
        <taxon>Pezizomycotina</taxon>
        <taxon>Pezizomycetes</taxon>
        <taxon>Pezizales</taxon>
        <taxon>Discinaceae</taxon>
        <taxon>Discina</taxon>
    </lineage>
</organism>
<dbReference type="InterPro" id="IPR036397">
    <property type="entry name" value="RNaseH_sf"/>
</dbReference>
<gene>
    <name evidence="4" type="ORF">Q9L58_001645</name>
</gene>
<feature type="domain" description="PAZ" evidence="2">
    <location>
        <begin position="300"/>
        <end position="398"/>
    </location>
</feature>
<dbReference type="PROSITE" id="PS50821">
    <property type="entry name" value="PAZ"/>
    <property type="match status" value="1"/>
</dbReference>
<dbReference type="Gene3D" id="3.40.50.2300">
    <property type="match status" value="1"/>
</dbReference>
<reference evidence="4 5" key="1">
    <citation type="submission" date="2024-02" db="EMBL/GenBank/DDBJ databases">
        <title>Discinaceae phylogenomics.</title>
        <authorList>
            <person name="Dirks A.C."/>
            <person name="James T.Y."/>
        </authorList>
    </citation>
    <scope>NUCLEOTIDE SEQUENCE [LARGE SCALE GENOMIC DNA]</scope>
    <source>
        <strain evidence="4 5">ACD0624</strain>
    </source>
</reference>
<dbReference type="InterPro" id="IPR003165">
    <property type="entry name" value="Piwi"/>
</dbReference>
<dbReference type="Pfam" id="PF16486">
    <property type="entry name" value="ArgoN"/>
    <property type="match status" value="1"/>
</dbReference>
<dbReference type="Pfam" id="PF02170">
    <property type="entry name" value="PAZ"/>
    <property type="match status" value="1"/>
</dbReference>
<dbReference type="EMBL" id="JBBBZM010000013">
    <property type="protein sequence ID" value="KAL0639186.1"/>
    <property type="molecule type" value="Genomic_DNA"/>
</dbReference>
<evidence type="ECO:0000256" key="1">
    <source>
        <dbReference type="SAM" id="MobiDB-lite"/>
    </source>
</evidence>
<sequence>MVEGVEEEDRATVEEGVGTATVPVGSTATPPPSAEVRKVEDSIILAQKGLSMNKLSLTSETIPLPPRPGYATQGTPIILRTNYFHFQSTAKIPLYRYNVEIVPDEKQKRKRRRIFQLLWDTPHFSAIRHLVTSDGASTIISASRVGLPDDRDRISVTYYDSDQAGPGPGATVYTVVIQKTRTITVDDLLSYLCNTNPAAVLDAKEEIVQALNIVMAKRVNEDGGIVPHGQNKYFVLENNPASLTGGLVALRGYYSSIRISNARILLNLNACTSAFYSAVPLWRLMADFLGGTAPRGGDVWNWSLVKKLQSFLKLLKVETKYMVDANGVPSPRIKVIRDLNAAGARGVTFESDTGRKSVETWFREQHNIDVQYPFLPVVNIGGGGRAVYVPAEVCTVMQGQPFRGPLNENQTRAMIDIACRLPAENARFITGEGCQVVGIAGGQQQQGWLAAFGFAVDPSMLTVNGRILNPPTVLYHGNKVVNSRNGSWNMAQTKFTVGANLVSWACLRFTIQGDRRDPIGDSLPRYLDDFTQVLKDCGINPGMRHASLQCQLLQPNHSAEAQNELIIKNGLAHFSSKLGDQKPKILLVILPSTDKFVYSRVKYIGDTQAGIHTVCVVASKFAKDRNMQYHANVALKFNLKRGGVNQVLSPDKLGPVLKDGKTMLVGIDVTHPSPGSAKGSPSIAGVVASIDGHYAQWPASVVLQKSKKEMVTCLEEMMVERLKLWSKKNGGTLPTRIVIYRDGVSEAQYQSILNEELPPVRSAIAKVYGNRPKAKLSIIVVGKRHHTRFYPVNEDGADHKGNPKNGTVVDRGITGVRYWDFYLQAHSGLQGTTRPAHYVVVLDEIGLGADGIEQMTHNLCYLFGRATKSVSVCPPAYYADLLCERGRCYIHGLLTDGSTAGQETPDANFAKALKIWGDGVAPALRDSMFYI</sequence>
<keyword evidence="5" id="KW-1185">Reference proteome</keyword>
<dbReference type="SUPFAM" id="SSF101690">
    <property type="entry name" value="PAZ domain"/>
    <property type="match status" value="1"/>
</dbReference>
<dbReference type="InterPro" id="IPR014811">
    <property type="entry name" value="ArgoL1"/>
</dbReference>
<dbReference type="CDD" id="cd02846">
    <property type="entry name" value="PAZ_argonaute_like"/>
    <property type="match status" value="1"/>
</dbReference>
<dbReference type="Proteomes" id="UP001447188">
    <property type="component" value="Unassembled WGS sequence"/>
</dbReference>
<dbReference type="Pfam" id="PF08699">
    <property type="entry name" value="ArgoL1"/>
    <property type="match status" value="1"/>
</dbReference>
<dbReference type="PROSITE" id="PS50822">
    <property type="entry name" value="PIWI"/>
    <property type="match status" value="1"/>
</dbReference>
<dbReference type="SMART" id="SM01163">
    <property type="entry name" value="DUF1785"/>
    <property type="match status" value="1"/>
</dbReference>
<feature type="region of interest" description="Disordered" evidence="1">
    <location>
        <begin position="1"/>
        <end position="33"/>
    </location>
</feature>
<dbReference type="Pfam" id="PF02171">
    <property type="entry name" value="Piwi"/>
    <property type="match status" value="1"/>
</dbReference>
<name>A0ABR3GTB1_9PEZI</name>
<accession>A0ABR3GTB1</accession>
<dbReference type="InterPro" id="IPR032472">
    <property type="entry name" value="ArgoL2"/>
</dbReference>
<feature type="domain" description="Piwi" evidence="3">
    <location>
        <begin position="585"/>
        <end position="891"/>
    </location>
</feature>
<dbReference type="PANTHER" id="PTHR22891">
    <property type="entry name" value="EUKARYOTIC TRANSLATION INITIATION FACTOR 2C"/>
    <property type="match status" value="1"/>
</dbReference>
<evidence type="ECO:0000313" key="4">
    <source>
        <dbReference type="EMBL" id="KAL0639186.1"/>
    </source>
</evidence>